<evidence type="ECO:0000313" key="4">
    <source>
        <dbReference type="EMBL" id="AKF26833.1"/>
    </source>
</evidence>
<gene>
    <name evidence="4" type="ORF">YH66_04305</name>
</gene>
<feature type="domain" description="Primase C-terminal 1" evidence="2">
    <location>
        <begin position="232"/>
        <end position="292"/>
    </location>
</feature>
<evidence type="ECO:0000259" key="3">
    <source>
        <dbReference type="SMART" id="SM00943"/>
    </source>
</evidence>
<evidence type="ECO:0000313" key="5">
    <source>
        <dbReference type="Proteomes" id="UP000034037"/>
    </source>
</evidence>
<dbReference type="Pfam" id="PF09250">
    <property type="entry name" value="Prim-Pol"/>
    <property type="match status" value="1"/>
</dbReference>
<dbReference type="RefSeq" id="WP_003863499.1">
    <property type="nucleotide sequence ID" value="NZ_CP011309.1"/>
</dbReference>
<sequence length="292" mass="32345">MSKAPTTHMGAVSQQEVHPNNNPCSPNSAPQEVWRTWAGEIETIPQHQWLHVAANRYARHGLKVGILNGKIPMTPHGFKDFTTNLEQINAWWGTYPGANIGATPPKGVVVIDIDPRNGGHETWEALTRYRELPETLLVRTGSGGHHFWYRLPHEGAIRGELGKGIDLKTHTGYLVMPPSIHPTTGERYTISWWADIAVLPTWLNEYVYKPTPRPTQSMQARREGNNTGGGLVETVERAPEGQRNSTLYWAACRNAEEGLGLDEELVAAALVCGLSEREARQAIASAQRKDVA</sequence>
<proteinExistence type="predicted"/>
<keyword evidence="5" id="KW-1185">Reference proteome</keyword>
<evidence type="ECO:0000259" key="2">
    <source>
        <dbReference type="SMART" id="SM00942"/>
    </source>
</evidence>
<dbReference type="SUPFAM" id="SSF56747">
    <property type="entry name" value="Prim-pol domain"/>
    <property type="match status" value="1"/>
</dbReference>
<name>A0A0F6Z5P6_9CORY</name>
<feature type="domain" description="DNA primase/polymerase bifunctional N-terminal" evidence="3">
    <location>
        <begin position="54"/>
        <end position="203"/>
    </location>
</feature>
<dbReference type="AlphaFoldDB" id="A0A0F6Z5P6"/>
<dbReference type="SMART" id="SM00943">
    <property type="entry name" value="Prim-Pol"/>
    <property type="match status" value="1"/>
</dbReference>
<accession>A0A0F6Z5P6</accession>
<dbReference type="EMBL" id="CP011309">
    <property type="protein sequence ID" value="AKF26833.1"/>
    <property type="molecule type" value="Genomic_DNA"/>
</dbReference>
<dbReference type="InterPro" id="IPR015330">
    <property type="entry name" value="DNA_primase/pol_bifunc_N"/>
</dbReference>
<feature type="region of interest" description="Disordered" evidence="1">
    <location>
        <begin position="1"/>
        <end position="30"/>
    </location>
</feature>
<dbReference type="PATRIC" id="fig|92706.3.peg.891"/>
<dbReference type="Proteomes" id="UP000034037">
    <property type="component" value="Chromosome"/>
</dbReference>
<dbReference type="HOGENOM" id="CLU_057861_0_0_11"/>
<dbReference type="CDD" id="cd04859">
    <property type="entry name" value="Prim_Pol"/>
    <property type="match status" value="1"/>
</dbReference>
<dbReference type="InterPro" id="IPR014820">
    <property type="entry name" value="PriCT_1"/>
</dbReference>
<protein>
    <submittedName>
        <fullName evidence="4">Bifunctional DNA primase/polymerase, N-family protein</fullName>
    </submittedName>
</protein>
<evidence type="ECO:0000256" key="1">
    <source>
        <dbReference type="SAM" id="MobiDB-lite"/>
    </source>
</evidence>
<feature type="compositionally biased region" description="Low complexity" evidence="1">
    <location>
        <begin position="19"/>
        <end position="30"/>
    </location>
</feature>
<reference evidence="4 5" key="1">
    <citation type="submission" date="2015-04" db="EMBL/GenBank/DDBJ databases">
        <title>Complete Genome Sequence of Brevibacterium flavum ATCC 15168.</title>
        <authorList>
            <person name="Ahn J."/>
            <person name="Park G."/>
            <person name="Jeon W."/>
            <person name="Jang Y."/>
            <person name="Jang M."/>
            <person name="Lee H."/>
            <person name="Lee H."/>
        </authorList>
    </citation>
    <scope>NUCLEOTIDE SEQUENCE [LARGE SCALE GENOMIC DNA]</scope>
    <source>
        <strain evidence="4 5">ATCC 15168</strain>
    </source>
</reference>
<dbReference type="SMART" id="SM00942">
    <property type="entry name" value="PriCT_1"/>
    <property type="match status" value="1"/>
</dbReference>
<organism evidence="4 5">
    <name type="scientific">[Brevibacterium] flavum</name>
    <dbReference type="NCBI Taxonomy" id="92706"/>
    <lineage>
        <taxon>Bacteria</taxon>
        <taxon>Bacillati</taxon>
        <taxon>Actinomycetota</taxon>
        <taxon>Actinomycetes</taxon>
        <taxon>Mycobacteriales</taxon>
        <taxon>Corynebacteriaceae</taxon>
        <taxon>Corynebacterium</taxon>
    </lineage>
</organism>